<accession>A0A5B7IMU2</accession>
<evidence type="ECO:0000313" key="3">
    <source>
        <dbReference type="Proteomes" id="UP000324222"/>
    </source>
</evidence>
<comment type="caution">
    <text evidence="2">The sequence shown here is derived from an EMBL/GenBank/DDBJ whole genome shotgun (WGS) entry which is preliminary data.</text>
</comment>
<organism evidence="2 3">
    <name type="scientific">Portunus trituberculatus</name>
    <name type="common">Swimming crab</name>
    <name type="synonym">Neptunus trituberculatus</name>
    <dbReference type="NCBI Taxonomy" id="210409"/>
    <lineage>
        <taxon>Eukaryota</taxon>
        <taxon>Metazoa</taxon>
        <taxon>Ecdysozoa</taxon>
        <taxon>Arthropoda</taxon>
        <taxon>Crustacea</taxon>
        <taxon>Multicrustacea</taxon>
        <taxon>Malacostraca</taxon>
        <taxon>Eumalacostraca</taxon>
        <taxon>Eucarida</taxon>
        <taxon>Decapoda</taxon>
        <taxon>Pleocyemata</taxon>
        <taxon>Brachyura</taxon>
        <taxon>Eubrachyura</taxon>
        <taxon>Portunoidea</taxon>
        <taxon>Portunidae</taxon>
        <taxon>Portuninae</taxon>
        <taxon>Portunus</taxon>
    </lineage>
</organism>
<keyword evidence="3" id="KW-1185">Reference proteome</keyword>
<dbReference type="EMBL" id="VSRR010061113">
    <property type="protein sequence ID" value="MPC82936.1"/>
    <property type="molecule type" value="Genomic_DNA"/>
</dbReference>
<feature type="region of interest" description="Disordered" evidence="1">
    <location>
        <begin position="1"/>
        <end position="27"/>
    </location>
</feature>
<dbReference type="Proteomes" id="UP000324222">
    <property type="component" value="Unassembled WGS sequence"/>
</dbReference>
<protein>
    <submittedName>
        <fullName evidence="2">Uncharacterized protein</fullName>
    </submittedName>
</protein>
<proteinExistence type="predicted"/>
<reference evidence="2 3" key="1">
    <citation type="submission" date="2019-05" db="EMBL/GenBank/DDBJ databases">
        <title>Another draft genome of Portunus trituberculatus and its Hox gene families provides insights of decapod evolution.</title>
        <authorList>
            <person name="Jeong J.-H."/>
            <person name="Song I."/>
            <person name="Kim S."/>
            <person name="Choi T."/>
            <person name="Kim D."/>
            <person name="Ryu S."/>
            <person name="Kim W."/>
        </authorList>
    </citation>
    <scope>NUCLEOTIDE SEQUENCE [LARGE SCALE GENOMIC DNA]</scope>
    <source>
        <tissue evidence="2">Muscle</tissue>
    </source>
</reference>
<feature type="region of interest" description="Disordered" evidence="1">
    <location>
        <begin position="52"/>
        <end position="71"/>
    </location>
</feature>
<sequence>MAADLFPGPPETSQPGGRGGSGGVSRWWGRGEVKVGAAVAVVAMVVVIDGDDCSGGEFGNSSGGGGGGRRL</sequence>
<dbReference type="AlphaFoldDB" id="A0A5B7IMU2"/>
<gene>
    <name evidence="2" type="ORF">E2C01_077625</name>
</gene>
<evidence type="ECO:0000313" key="2">
    <source>
        <dbReference type="EMBL" id="MPC82936.1"/>
    </source>
</evidence>
<evidence type="ECO:0000256" key="1">
    <source>
        <dbReference type="SAM" id="MobiDB-lite"/>
    </source>
</evidence>
<feature type="compositionally biased region" description="Gly residues" evidence="1">
    <location>
        <begin position="56"/>
        <end position="71"/>
    </location>
</feature>
<name>A0A5B7IMU2_PORTR</name>